<dbReference type="InterPro" id="IPR004839">
    <property type="entry name" value="Aminotransferase_I/II_large"/>
</dbReference>
<keyword evidence="8" id="KW-1185">Reference proteome</keyword>
<evidence type="ECO:0000256" key="3">
    <source>
        <dbReference type="ARBA" id="ARBA00022576"/>
    </source>
</evidence>
<evidence type="ECO:0000256" key="5">
    <source>
        <dbReference type="ARBA" id="ARBA00022898"/>
    </source>
</evidence>
<gene>
    <name evidence="7" type="ORF">A4H97_28930</name>
</gene>
<protein>
    <submittedName>
        <fullName evidence="7">Aminotransferase</fullName>
    </submittedName>
</protein>
<evidence type="ECO:0000256" key="4">
    <source>
        <dbReference type="ARBA" id="ARBA00022679"/>
    </source>
</evidence>
<dbReference type="PANTHER" id="PTHR46383:SF1">
    <property type="entry name" value="ASPARTATE AMINOTRANSFERASE"/>
    <property type="match status" value="1"/>
</dbReference>
<dbReference type="AlphaFoldDB" id="A0A1V9EU48"/>
<name>A0A1V9EU48_9BACT</name>
<comment type="similarity">
    <text evidence="2">Belongs to the class-I pyridoxal-phosphate-dependent aminotransferase family.</text>
</comment>
<evidence type="ECO:0000259" key="6">
    <source>
        <dbReference type="Pfam" id="PF00155"/>
    </source>
</evidence>
<comment type="caution">
    <text evidence="7">The sequence shown here is derived from an EMBL/GenBank/DDBJ whole genome shotgun (WGS) entry which is preliminary data.</text>
</comment>
<dbReference type="SUPFAM" id="SSF53383">
    <property type="entry name" value="PLP-dependent transferases"/>
    <property type="match status" value="1"/>
</dbReference>
<dbReference type="RefSeq" id="WP_081200382.1">
    <property type="nucleotide sequence ID" value="NZ_FOCZ01000017.1"/>
</dbReference>
<dbReference type="PANTHER" id="PTHR46383">
    <property type="entry name" value="ASPARTATE AMINOTRANSFERASE"/>
    <property type="match status" value="1"/>
</dbReference>
<dbReference type="EMBL" id="LVXG01000015">
    <property type="protein sequence ID" value="OQP49365.1"/>
    <property type="molecule type" value="Genomic_DNA"/>
</dbReference>
<dbReference type="Pfam" id="PF00155">
    <property type="entry name" value="Aminotran_1_2"/>
    <property type="match status" value="1"/>
</dbReference>
<evidence type="ECO:0000256" key="2">
    <source>
        <dbReference type="ARBA" id="ARBA00007441"/>
    </source>
</evidence>
<dbReference type="GO" id="GO:0006520">
    <property type="term" value="P:amino acid metabolic process"/>
    <property type="evidence" value="ECO:0007669"/>
    <property type="project" value="InterPro"/>
</dbReference>
<feature type="domain" description="Aminotransferase class I/classII large" evidence="6">
    <location>
        <begin position="33"/>
        <end position="409"/>
    </location>
</feature>
<accession>A0A1V9EU48</accession>
<organism evidence="7 8">
    <name type="scientific">Niastella yeongjuensis</name>
    <dbReference type="NCBI Taxonomy" id="354355"/>
    <lineage>
        <taxon>Bacteria</taxon>
        <taxon>Pseudomonadati</taxon>
        <taxon>Bacteroidota</taxon>
        <taxon>Chitinophagia</taxon>
        <taxon>Chitinophagales</taxon>
        <taxon>Chitinophagaceae</taxon>
        <taxon>Niastella</taxon>
    </lineage>
</organism>
<comment type="cofactor">
    <cofactor evidence="1">
        <name>pyridoxal 5'-phosphate</name>
        <dbReference type="ChEBI" id="CHEBI:597326"/>
    </cofactor>
</comment>
<evidence type="ECO:0000313" key="8">
    <source>
        <dbReference type="Proteomes" id="UP000192610"/>
    </source>
</evidence>
<dbReference type="InterPro" id="IPR015421">
    <property type="entry name" value="PyrdxlP-dep_Trfase_major"/>
</dbReference>
<proteinExistence type="inferred from homology"/>
<dbReference type="InterPro" id="IPR015424">
    <property type="entry name" value="PyrdxlP-dep_Trfase"/>
</dbReference>
<dbReference type="Proteomes" id="UP000192610">
    <property type="component" value="Unassembled WGS sequence"/>
</dbReference>
<keyword evidence="4 7" id="KW-0808">Transferase</keyword>
<sequence>MKLSHLAETLIGSEIVKLGGEIRDKIRAGERIYNFTVGDFDPAIFPIPQALEEEIIKAYREHFTNYPAGDGNLDLREAIAQFLKEREQLSYKPSEILVASGGRPLIYSLYRAICDKEDKVIYAVPSWNNNHYTHFIGAEHVVIEARAENNFMPIAKDIKPHLKGATLLALCSPQNPTGTTFTKHDLEAICDMVLEENNRRGEHEKKLYAMYDQMYWQLTYGDIEHYNPVSLRPAMQDYTIFIDAISKCFAATGVRVGWACGPQIIRDKMNAILSHLGAWAPMAEQKACARFLYNNEAIDNYLKHFKAEVEVRLRDIYNGLQQLKKEGFSVDAIAPQAAIYLTIKIDLVGKKTASGNELAQQSDVTAYLLNEAKLAVVPFYAFGADRSSPWYRLSVGTCKKEEIGEMIDQLRNALKKLS</sequence>
<keyword evidence="3 7" id="KW-0032">Aminotransferase</keyword>
<dbReference type="GO" id="GO:0030170">
    <property type="term" value="F:pyridoxal phosphate binding"/>
    <property type="evidence" value="ECO:0007669"/>
    <property type="project" value="InterPro"/>
</dbReference>
<evidence type="ECO:0000313" key="7">
    <source>
        <dbReference type="EMBL" id="OQP49365.1"/>
    </source>
</evidence>
<dbReference type="GO" id="GO:0008483">
    <property type="term" value="F:transaminase activity"/>
    <property type="evidence" value="ECO:0007669"/>
    <property type="project" value="UniProtKB-KW"/>
</dbReference>
<keyword evidence="5" id="KW-0663">Pyridoxal phosphate</keyword>
<dbReference type="InterPro" id="IPR050596">
    <property type="entry name" value="AspAT/PAT-like"/>
</dbReference>
<evidence type="ECO:0000256" key="1">
    <source>
        <dbReference type="ARBA" id="ARBA00001933"/>
    </source>
</evidence>
<reference evidence="8" key="1">
    <citation type="submission" date="2016-04" db="EMBL/GenBank/DDBJ databases">
        <authorList>
            <person name="Chen L."/>
            <person name="Zhuang W."/>
            <person name="Wang G."/>
        </authorList>
    </citation>
    <scope>NUCLEOTIDE SEQUENCE [LARGE SCALE GENOMIC DNA]</scope>
    <source>
        <strain evidence="8">17621</strain>
    </source>
</reference>
<dbReference type="CDD" id="cd00609">
    <property type="entry name" value="AAT_like"/>
    <property type="match status" value="1"/>
</dbReference>
<dbReference type="InterPro" id="IPR015422">
    <property type="entry name" value="PyrdxlP-dep_Trfase_small"/>
</dbReference>
<dbReference type="Gene3D" id="3.90.1150.10">
    <property type="entry name" value="Aspartate Aminotransferase, domain 1"/>
    <property type="match status" value="1"/>
</dbReference>
<dbReference type="STRING" id="354355.SAMN05660816_06126"/>
<dbReference type="OrthoDB" id="9813612at2"/>
<dbReference type="Gene3D" id="3.40.640.10">
    <property type="entry name" value="Type I PLP-dependent aspartate aminotransferase-like (Major domain)"/>
    <property type="match status" value="1"/>
</dbReference>